<feature type="transmembrane region" description="Helical" evidence="1">
    <location>
        <begin position="269"/>
        <end position="291"/>
    </location>
</feature>
<comment type="caution">
    <text evidence="3">The sequence shown here is derived from an EMBL/GenBank/DDBJ whole genome shotgun (WGS) entry which is preliminary data.</text>
</comment>
<feature type="transmembrane region" description="Helical" evidence="1">
    <location>
        <begin position="33"/>
        <end position="53"/>
    </location>
</feature>
<dbReference type="EMBL" id="CAXLJM020000107">
    <property type="protein sequence ID" value="CAL8134974.1"/>
    <property type="molecule type" value="Genomic_DNA"/>
</dbReference>
<evidence type="ECO:0008006" key="5">
    <source>
        <dbReference type="Google" id="ProtNLM"/>
    </source>
</evidence>
<gene>
    <name evidence="3" type="ORF">ODALV1_LOCUS25773</name>
</gene>
<evidence type="ECO:0000256" key="1">
    <source>
        <dbReference type="SAM" id="Phobius"/>
    </source>
</evidence>
<keyword evidence="2" id="KW-0732">Signal</keyword>
<sequence>MVKLSVCFLSVFSFLILFNQVHNGNWWEHMELMATYVVICSYATLGAVTIWTVEHGGGEHCWMINQQLRSLDVHQTDFSFAKVTIQELFIYSFFIVFSSAAPTVTFALPIFINFSPIQLLISRAFPDPLIFPPCAIMLQKLADSFWLTFTITFGAPTCLSYLFGVVAVVEMNQNLLDQLTPRTAENHRIVQHIFVVANPHHNNHFHIHRQRPSLFQYYLRQFRILQIEIVQHNYYDRSYVPTLTTLGVCLSVSGYFVGSTSYHRVPVFLYYFLMFMSIMVTSIICIITRLASVPSEKFLDFLAFWKTKLTKRSERQELRSCSPIAYEIKPFLKVKKSTTFDILTCILNNTMVFVMLK</sequence>
<evidence type="ECO:0000313" key="4">
    <source>
        <dbReference type="Proteomes" id="UP001642540"/>
    </source>
</evidence>
<keyword evidence="4" id="KW-1185">Reference proteome</keyword>
<proteinExistence type="predicted"/>
<protein>
    <recommendedName>
        <fullName evidence="5">Gustatory receptor</fullName>
    </recommendedName>
</protein>
<feature type="signal peptide" evidence="2">
    <location>
        <begin position="1"/>
        <end position="23"/>
    </location>
</feature>
<keyword evidence="1" id="KW-0812">Transmembrane</keyword>
<feature type="transmembrane region" description="Helical" evidence="1">
    <location>
        <begin position="145"/>
        <end position="169"/>
    </location>
</feature>
<name>A0ABP1RTB2_9HEXA</name>
<feature type="transmembrane region" description="Helical" evidence="1">
    <location>
        <begin position="239"/>
        <end position="257"/>
    </location>
</feature>
<feature type="chain" id="PRO_5045510052" description="Gustatory receptor" evidence="2">
    <location>
        <begin position="24"/>
        <end position="357"/>
    </location>
</feature>
<feature type="transmembrane region" description="Helical" evidence="1">
    <location>
        <begin position="88"/>
        <end position="112"/>
    </location>
</feature>
<evidence type="ECO:0000256" key="2">
    <source>
        <dbReference type="SAM" id="SignalP"/>
    </source>
</evidence>
<organism evidence="3 4">
    <name type="scientific">Orchesella dallaii</name>
    <dbReference type="NCBI Taxonomy" id="48710"/>
    <lineage>
        <taxon>Eukaryota</taxon>
        <taxon>Metazoa</taxon>
        <taxon>Ecdysozoa</taxon>
        <taxon>Arthropoda</taxon>
        <taxon>Hexapoda</taxon>
        <taxon>Collembola</taxon>
        <taxon>Entomobryomorpha</taxon>
        <taxon>Entomobryoidea</taxon>
        <taxon>Orchesellidae</taxon>
        <taxon>Orchesellinae</taxon>
        <taxon>Orchesella</taxon>
    </lineage>
</organism>
<accession>A0ABP1RTB2</accession>
<dbReference type="Proteomes" id="UP001642540">
    <property type="component" value="Unassembled WGS sequence"/>
</dbReference>
<keyword evidence="1" id="KW-1133">Transmembrane helix</keyword>
<evidence type="ECO:0000313" key="3">
    <source>
        <dbReference type="EMBL" id="CAL8134974.1"/>
    </source>
</evidence>
<reference evidence="3 4" key="1">
    <citation type="submission" date="2024-08" db="EMBL/GenBank/DDBJ databases">
        <authorList>
            <person name="Cucini C."/>
            <person name="Frati F."/>
        </authorList>
    </citation>
    <scope>NUCLEOTIDE SEQUENCE [LARGE SCALE GENOMIC DNA]</scope>
</reference>
<keyword evidence="1" id="KW-0472">Membrane</keyword>